<name>A0A5S9F4J5_UABAM</name>
<dbReference type="PANTHER" id="PTHR35006">
    <property type="entry name" value="GLYOXALASE FAMILY PROTEIN (AFU_ORTHOLOGUE AFUA_5G14830)"/>
    <property type="match status" value="1"/>
</dbReference>
<evidence type="ECO:0000313" key="2">
    <source>
        <dbReference type="EMBL" id="BBM85173.1"/>
    </source>
</evidence>
<dbReference type="Proteomes" id="UP000326354">
    <property type="component" value="Chromosome"/>
</dbReference>
<dbReference type="RefSeq" id="WP_151969290.1">
    <property type="nucleotide sequence ID" value="NZ_AP019860.1"/>
</dbReference>
<dbReference type="KEGG" id="uam:UABAM_03536"/>
<dbReference type="Pfam" id="PF00903">
    <property type="entry name" value="Glyoxalase"/>
    <property type="match status" value="1"/>
</dbReference>
<dbReference type="PROSITE" id="PS51819">
    <property type="entry name" value="VOC"/>
    <property type="match status" value="1"/>
</dbReference>
<dbReference type="Gene3D" id="3.10.180.10">
    <property type="entry name" value="2,3-Dihydroxybiphenyl 1,2-Dioxygenase, domain 1"/>
    <property type="match status" value="1"/>
</dbReference>
<gene>
    <name evidence="2" type="ORF">UABAM_03536</name>
</gene>
<dbReference type="EMBL" id="AP019860">
    <property type="protein sequence ID" value="BBM85173.1"/>
    <property type="molecule type" value="Genomic_DNA"/>
</dbReference>
<accession>A0A5S9F4J5</accession>
<dbReference type="SUPFAM" id="SSF54593">
    <property type="entry name" value="Glyoxalase/Bleomycin resistance protein/Dihydroxybiphenyl dioxygenase"/>
    <property type="match status" value="1"/>
</dbReference>
<dbReference type="AlphaFoldDB" id="A0A5S9F4J5"/>
<dbReference type="InterPro" id="IPR037523">
    <property type="entry name" value="VOC_core"/>
</dbReference>
<dbReference type="CDD" id="cd07262">
    <property type="entry name" value="VOC_like"/>
    <property type="match status" value="1"/>
</dbReference>
<dbReference type="InterPro" id="IPR004360">
    <property type="entry name" value="Glyas_Fos-R_dOase_dom"/>
</dbReference>
<proteinExistence type="predicted"/>
<dbReference type="OrthoDB" id="9800322at2"/>
<evidence type="ECO:0000313" key="3">
    <source>
        <dbReference type="Proteomes" id="UP000326354"/>
    </source>
</evidence>
<evidence type="ECO:0000259" key="1">
    <source>
        <dbReference type="PROSITE" id="PS51819"/>
    </source>
</evidence>
<dbReference type="InterPro" id="IPR029068">
    <property type="entry name" value="Glyas_Bleomycin-R_OHBP_Dase"/>
</dbReference>
<feature type="domain" description="VOC" evidence="1">
    <location>
        <begin position="1"/>
        <end position="122"/>
    </location>
</feature>
<keyword evidence="3" id="KW-1185">Reference proteome</keyword>
<protein>
    <submittedName>
        <fullName evidence="2">Glyoxalase</fullName>
    </submittedName>
</protein>
<sequence>MIGYVTLGTNDLEKAAKFYDELFAEMGGKRFMEMETFIAWVVAPGKPGLGITKPFDGNPATVGNGTMVALEATSKEDVQKIYNKAIELGAQDEGKPGPRGDDGFYAGYFRDLDGNKLNVFYYQIG</sequence>
<reference evidence="2 3" key="1">
    <citation type="submission" date="2019-08" db="EMBL/GenBank/DDBJ databases">
        <title>Complete genome sequence of Candidatus Uab amorphum.</title>
        <authorList>
            <person name="Shiratori T."/>
            <person name="Suzuki S."/>
            <person name="Kakizawa Y."/>
            <person name="Ishida K."/>
        </authorList>
    </citation>
    <scope>NUCLEOTIDE SEQUENCE [LARGE SCALE GENOMIC DNA]</scope>
    <source>
        <strain evidence="2 3">SRT547</strain>
    </source>
</reference>
<organism evidence="2 3">
    <name type="scientific">Uabimicrobium amorphum</name>
    <dbReference type="NCBI Taxonomy" id="2596890"/>
    <lineage>
        <taxon>Bacteria</taxon>
        <taxon>Pseudomonadati</taxon>
        <taxon>Planctomycetota</taxon>
        <taxon>Candidatus Uabimicrobiia</taxon>
        <taxon>Candidatus Uabimicrobiales</taxon>
        <taxon>Candidatus Uabimicrobiaceae</taxon>
        <taxon>Candidatus Uabimicrobium</taxon>
    </lineage>
</organism>
<dbReference type="PANTHER" id="PTHR35006:SF1">
    <property type="entry name" value="BLL2941 PROTEIN"/>
    <property type="match status" value="1"/>
</dbReference>